<keyword evidence="2" id="KW-1185">Reference proteome</keyword>
<sequence length="313" mass="34526">MSIHFTEIAAQAAADGVITPDEILALRREGWGDGQMIHEEAEAIFAIDAALAERPAAWCDFLVKAIGEYVLNTWEPRGYVTDEQGEWLAAKVTADGRIDSMTELELLVRVVERAKNVPDQLKHLVLDEVERAVMSGQGPTRKGGELKPHVVTEADCRTLRRTIFAPGGDRPAAVSREEAEMLFRIKDATLDKPNAPEWKQLFVQGVGNYLQGYVALSAQLSRERAAELEAFMNDSESNVGRFIGRMAKGAPNAFGVVFGKKGAEPSRDQLAIEAEAVTPDEQQWLEDRIIADDRVDELEQALLAFVSEEISHA</sequence>
<dbReference type="AlphaFoldDB" id="A0A6I4SWU4"/>
<name>A0A6I4SWU4_9SPHN</name>
<gene>
    <name evidence="1" type="ORF">GRI89_12925</name>
</gene>
<comment type="caution">
    <text evidence="1">The sequence shown here is derived from an EMBL/GenBank/DDBJ whole genome shotgun (WGS) entry which is preliminary data.</text>
</comment>
<dbReference type="RefSeq" id="WP_159796306.1">
    <property type="nucleotide sequence ID" value="NZ_WTYM01000052.1"/>
</dbReference>
<dbReference type="OrthoDB" id="7628592at2"/>
<reference evidence="1 2" key="1">
    <citation type="submission" date="2019-12" db="EMBL/GenBank/DDBJ databases">
        <title>Genomic-based taxomic classification of the family Erythrobacteraceae.</title>
        <authorList>
            <person name="Xu L."/>
        </authorList>
    </citation>
    <scope>NUCLEOTIDE SEQUENCE [LARGE SCALE GENOMIC DNA]</scope>
    <source>
        <strain evidence="1 2">MCCC 1K01500</strain>
    </source>
</reference>
<evidence type="ECO:0000313" key="2">
    <source>
        <dbReference type="Proteomes" id="UP000433652"/>
    </source>
</evidence>
<accession>A0A6I4SWU4</accession>
<proteinExistence type="predicted"/>
<protein>
    <submittedName>
        <fullName evidence="1">Uncharacterized protein</fullName>
    </submittedName>
</protein>
<dbReference type="Proteomes" id="UP000433652">
    <property type="component" value="Unassembled WGS sequence"/>
</dbReference>
<evidence type="ECO:0000313" key="1">
    <source>
        <dbReference type="EMBL" id="MXO60441.1"/>
    </source>
</evidence>
<organism evidence="1 2">
    <name type="scientific">Croceibacterium salegens</name>
    <dbReference type="NCBI Taxonomy" id="1737568"/>
    <lineage>
        <taxon>Bacteria</taxon>
        <taxon>Pseudomonadati</taxon>
        <taxon>Pseudomonadota</taxon>
        <taxon>Alphaproteobacteria</taxon>
        <taxon>Sphingomonadales</taxon>
        <taxon>Erythrobacteraceae</taxon>
        <taxon>Croceibacterium</taxon>
    </lineage>
</organism>
<dbReference type="EMBL" id="WTYM01000052">
    <property type="protein sequence ID" value="MXO60441.1"/>
    <property type="molecule type" value="Genomic_DNA"/>
</dbReference>